<accession>A0ABW2BRW4</accession>
<keyword evidence="1" id="KW-0255">Endonuclease</keyword>
<sequence length="125" mass="14202">MPRLNSLKPRIATLDTRVGYGNATMGLTPDQAYGRVRRRESPVDRLYTSTRWRALRREQLTREPLCRLCMDEDGRAVSATVCDHVTPHRGDVQAFWAGPFQSLCAHHHNSAKQREENEALRSDGG</sequence>
<keyword evidence="1" id="KW-0540">Nuclease</keyword>
<evidence type="ECO:0000313" key="1">
    <source>
        <dbReference type="EMBL" id="MFC6792707.1"/>
    </source>
</evidence>
<comment type="caution">
    <text evidence="1">The sequence shown here is derived from an EMBL/GenBank/DDBJ whole genome shotgun (WGS) entry which is preliminary data.</text>
</comment>
<dbReference type="RefSeq" id="WP_378974899.1">
    <property type="nucleotide sequence ID" value="NZ_JBHSWN010000001.1"/>
</dbReference>
<dbReference type="Proteomes" id="UP001596292">
    <property type="component" value="Unassembled WGS sequence"/>
</dbReference>
<keyword evidence="1" id="KW-0378">Hydrolase</keyword>
<protein>
    <submittedName>
        <fullName evidence="1">HNH endonuclease</fullName>
    </submittedName>
</protein>
<name>A0ABW2BRW4_9HYPH</name>
<organism evidence="1 2">
    <name type="scientific">Methylobacterium komagatae</name>
    <dbReference type="NCBI Taxonomy" id="374425"/>
    <lineage>
        <taxon>Bacteria</taxon>
        <taxon>Pseudomonadati</taxon>
        <taxon>Pseudomonadota</taxon>
        <taxon>Alphaproteobacteria</taxon>
        <taxon>Hyphomicrobiales</taxon>
        <taxon>Methylobacteriaceae</taxon>
        <taxon>Methylobacterium</taxon>
    </lineage>
</organism>
<reference evidence="2" key="1">
    <citation type="journal article" date="2019" name="Int. J. Syst. Evol. Microbiol.">
        <title>The Global Catalogue of Microorganisms (GCM) 10K type strain sequencing project: providing services to taxonomists for standard genome sequencing and annotation.</title>
        <authorList>
            <consortium name="The Broad Institute Genomics Platform"/>
            <consortium name="The Broad Institute Genome Sequencing Center for Infectious Disease"/>
            <person name="Wu L."/>
            <person name="Ma J."/>
        </authorList>
    </citation>
    <scope>NUCLEOTIDE SEQUENCE [LARGE SCALE GENOMIC DNA]</scope>
    <source>
        <strain evidence="2">CCUG 48316</strain>
    </source>
</reference>
<gene>
    <name evidence="1" type="ORF">ACFQE0_26005</name>
</gene>
<dbReference type="EMBL" id="JBHSWN010000001">
    <property type="protein sequence ID" value="MFC6792707.1"/>
    <property type="molecule type" value="Genomic_DNA"/>
</dbReference>
<evidence type="ECO:0000313" key="2">
    <source>
        <dbReference type="Proteomes" id="UP001596292"/>
    </source>
</evidence>
<keyword evidence="2" id="KW-1185">Reference proteome</keyword>
<proteinExistence type="predicted"/>
<dbReference type="GO" id="GO:0004519">
    <property type="term" value="F:endonuclease activity"/>
    <property type="evidence" value="ECO:0007669"/>
    <property type="project" value="UniProtKB-KW"/>
</dbReference>